<organism evidence="3">
    <name type="scientific">marine metagenome</name>
    <dbReference type="NCBI Taxonomy" id="408172"/>
    <lineage>
        <taxon>unclassified sequences</taxon>
        <taxon>metagenomes</taxon>
        <taxon>ecological metagenomes</taxon>
    </lineage>
</organism>
<dbReference type="PANTHER" id="PTHR40690">
    <property type="entry name" value="GLL3100 PROTEIN"/>
    <property type="match status" value="1"/>
</dbReference>
<dbReference type="Gene3D" id="3.40.50.720">
    <property type="entry name" value="NAD(P)-binding Rossmann-like Domain"/>
    <property type="match status" value="1"/>
</dbReference>
<sequence>MKRYAVLAIGAFDYILNKTGNMLIRYCPDEVVTVIDPEKAGQTAEQVLGWGGDIPCVASFSEAAPHQPTHLVIGSAPPGGVLNNAHRYEIENAIKSGCNIISGMHVFLNDDEHFSHLAGKYDVTIADLRRPPNPPHFPKGSWKDRKYPVLLVVGSDCDTGKMTTAWEITRSLRKRNRKAEFIGTGQTGILLAGKGVPIDAVVGDFMAGEIEYCLDQLPAETELAVIEGQGALNNMLYSGVTLGLLHGCMPDFMVFTHEPGRVLDVSDHCFPDLNDLLKLHIDIIKPFKNSRFLGMNFLTLKLDDNLALETCNSAQGQYEIPVTDLVRFGGKELINLIETAMDSWN</sequence>
<dbReference type="PIRSF" id="PIRSF026760">
    <property type="entry name" value="UCP026760"/>
    <property type="match status" value="1"/>
</dbReference>
<dbReference type="InterPro" id="IPR011669">
    <property type="entry name" value="DgcN-like"/>
</dbReference>
<dbReference type="InterPro" id="IPR035402">
    <property type="entry name" value="DgcN-like_N"/>
</dbReference>
<dbReference type="Gene3D" id="3.40.50.300">
    <property type="entry name" value="P-loop containing nucleotide triphosphate hydrolases"/>
    <property type="match status" value="1"/>
</dbReference>
<dbReference type="AlphaFoldDB" id="A0A381MYU3"/>
<dbReference type="InterPro" id="IPR027417">
    <property type="entry name" value="P-loop_NTPase"/>
</dbReference>
<dbReference type="InterPro" id="IPR035086">
    <property type="entry name" value="DgcN-like_C"/>
</dbReference>
<evidence type="ECO:0000259" key="2">
    <source>
        <dbReference type="Pfam" id="PF17396"/>
    </source>
</evidence>
<dbReference type="SUPFAM" id="SSF52540">
    <property type="entry name" value="P-loop containing nucleoside triphosphate hydrolases"/>
    <property type="match status" value="1"/>
</dbReference>
<dbReference type="PANTHER" id="PTHR40690:SF1">
    <property type="entry name" value="DUF1611 DOMAIN-CONTAINING PROTEIN"/>
    <property type="match status" value="1"/>
</dbReference>
<accession>A0A381MYU3</accession>
<dbReference type="EMBL" id="UINC01000020">
    <property type="protein sequence ID" value="SUZ47491.1"/>
    <property type="molecule type" value="Genomic_DNA"/>
</dbReference>
<evidence type="ECO:0000313" key="3">
    <source>
        <dbReference type="EMBL" id="SUZ47491.1"/>
    </source>
</evidence>
<feature type="domain" description="D-glutamate N-acetyltransferase-like N-terminal" evidence="2">
    <location>
        <begin position="37"/>
        <end position="131"/>
    </location>
</feature>
<gene>
    <name evidence="3" type="ORF">METZ01_LOCUS345</name>
</gene>
<dbReference type="Pfam" id="PF17396">
    <property type="entry name" value="DUF1611_N"/>
    <property type="match status" value="1"/>
</dbReference>
<feature type="domain" description="D-glutamate N-acetyltransferase-like C-terminal" evidence="1">
    <location>
        <begin position="139"/>
        <end position="333"/>
    </location>
</feature>
<reference evidence="3" key="1">
    <citation type="submission" date="2018-05" db="EMBL/GenBank/DDBJ databases">
        <authorList>
            <person name="Lanie J.A."/>
            <person name="Ng W.-L."/>
            <person name="Kazmierczak K.M."/>
            <person name="Andrzejewski T.M."/>
            <person name="Davidsen T.M."/>
            <person name="Wayne K.J."/>
            <person name="Tettelin H."/>
            <person name="Glass J.I."/>
            <person name="Rusch D."/>
            <person name="Podicherti R."/>
            <person name="Tsui H.-C.T."/>
            <person name="Winkler M.E."/>
        </authorList>
    </citation>
    <scope>NUCLEOTIDE SEQUENCE</scope>
</reference>
<proteinExistence type="predicted"/>
<dbReference type="Pfam" id="PF07755">
    <property type="entry name" value="DUF1611"/>
    <property type="match status" value="1"/>
</dbReference>
<protein>
    <recommendedName>
        <fullName evidence="4">DUF1611 domain-containing protein</fullName>
    </recommendedName>
</protein>
<evidence type="ECO:0008006" key="4">
    <source>
        <dbReference type="Google" id="ProtNLM"/>
    </source>
</evidence>
<evidence type="ECO:0000259" key="1">
    <source>
        <dbReference type="Pfam" id="PF07755"/>
    </source>
</evidence>
<name>A0A381MYU3_9ZZZZ</name>